<name>A0ABP1BYH0_9BRYO</name>
<reference evidence="2" key="1">
    <citation type="submission" date="2024-03" db="EMBL/GenBank/DDBJ databases">
        <authorList>
            <consortium name="ELIXIR-Norway"/>
            <consortium name="Elixir Norway"/>
        </authorList>
    </citation>
    <scope>NUCLEOTIDE SEQUENCE</scope>
</reference>
<dbReference type="EMBL" id="OZ023709">
    <property type="protein sequence ID" value="CAK9881519.1"/>
    <property type="molecule type" value="Genomic_DNA"/>
</dbReference>
<feature type="non-terminal residue" evidence="2">
    <location>
        <position position="1"/>
    </location>
</feature>
<protein>
    <recommendedName>
        <fullName evidence="4">RNA polymerase II second largest subunit</fullName>
    </recommendedName>
</protein>
<evidence type="ECO:0000256" key="1">
    <source>
        <dbReference type="SAM" id="MobiDB-lite"/>
    </source>
</evidence>
<organism evidence="2 3">
    <name type="scientific">Sphagnum jensenii</name>
    <dbReference type="NCBI Taxonomy" id="128206"/>
    <lineage>
        <taxon>Eukaryota</taxon>
        <taxon>Viridiplantae</taxon>
        <taxon>Streptophyta</taxon>
        <taxon>Embryophyta</taxon>
        <taxon>Bryophyta</taxon>
        <taxon>Sphagnophytina</taxon>
        <taxon>Sphagnopsida</taxon>
        <taxon>Sphagnales</taxon>
        <taxon>Sphagnaceae</taxon>
        <taxon>Sphagnum</taxon>
    </lineage>
</organism>
<evidence type="ECO:0000313" key="2">
    <source>
        <dbReference type="EMBL" id="CAK9881519.1"/>
    </source>
</evidence>
<keyword evidence="3" id="KW-1185">Reference proteome</keyword>
<dbReference type="Proteomes" id="UP001497522">
    <property type="component" value="Chromosome 8"/>
</dbReference>
<feature type="non-terminal residue" evidence="2">
    <location>
        <position position="77"/>
    </location>
</feature>
<evidence type="ECO:0008006" key="4">
    <source>
        <dbReference type="Google" id="ProtNLM"/>
    </source>
</evidence>
<sequence length="77" mass="8189">EEEQAMTRGGGGPMYSGSAPKCQWTETLPEEEDPSVEETSDDEDKEATTSGEDASSEEDEEATTSGRVKPIYSGTAP</sequence>
<feature type="region of interest" description="Disordered" evidence="1">
    <location>
        <begin position="1"/>
        <end position="77"/>
    </location>
</feature>
<accession>A0ABP1BYH0</accession>
<gene>
    <name evidence="2" type="ORF">CSSPJE1EN2_LOCUS22875</name>
</gene>
<proteinExistence type="predicted"/>
<evidence type="ECO:0000313" key="3">
    <source>
        <dbReference type="Proteomes" id="UP001497522"/>
    </source>
</evidence>
<feature type="compositionally biased region" description="Acidic residues" evidence="1">
    <location>
        <begin position="28"/>
        <end position="45"/>
    </location>
</feature>